<keyword evidence="5" id="KW-1185">Reference proteome</keyword>
<reference evidence="4 5" key="1">
    <citation type="submission" date="2023-07" db="EMBL/GenBank/DDBJ databases">
        <title>Sequencing the genomes of 1000 actinobacteria strains.</title>
        <authorList>
            <person name="Klenk H.-P."/>
        </authorList>
    </citation>
    <scope>NUCLEOTIDE SEQUENCE [LARGE SCALE GENOMIC DNA]</scope>
    <source>
        <strain evidence="4 5">DSM 40229</strain>
    </source>
</reference>
<comment type="cofactor">
    <cofactor evidence="1">
        <name>pyridoxal 5'-phosphate</name>
        <dbReference type="ChEBI" id="CHEBI:597326"/>
    </cofactor>
</comment>
<dbReference type="EMBL" id="JAURUD010000001">
    <property type="protein sequence ID" value="MDP9680102.1"/>
    <property type="molecule type" value="Genomic_DNA"/>
</dbReference>
<dbReference type="SUPFAM" id="SSF50621">
    <property type="entry name" value="Alanine racemase C-terminal domain-like"/>
    <property type="match status" value="1"/>
</dbReference>
<dbReference type="InterPro" id="IPR009006">
    <property type="entry name" value="Ala_racemase/Decarboxylase_C"/>
</dbReference>
<dbReference type="Pfam" id="PF02784">
    <property type="entry name" value="Orn_Arg_deC_N"/>
    <property type="match status" value="1"/>
</dbReference>
<dbReference type="PANTHER" id="PTHR43727">
    <property type="entry name" value="DIAMINOPIMELATE DECARBOXYLASE"/>
    <property type="match status" value="1"/>
</dbReference>
<name>A0ABT9L8R2_STRGD</name>
<evidence type="ECO:0000256" key="2">
    <source>
        <dbReference type="ARBA" id="ARBA00022898"/>
    </source>
</evidence>
<comment type="caution">
    <text evidence="4">The sequence shown here is derived from an EMBL/GenBank/DDBJ whole genome shotgun (WGS) entry which is preliminary data.</text>
</comment>
<dbReference type="InterPro" id="IPR042152">
    <property type="entry name" value="Y4yA-like"/>
</dbReference>
<sequence length="490" mass="52685">MYLRPRVAPPLASLLGDVPFLHSLVDALGSPLNVLLPEAVAGNAERFRAVYRRHRLAGRVYFAHKANRSSALVRRLAACDPAAVGIDVASLAELRHALGAGFTGDRIMATGPKDREFLWLAARTGATVNLDSPGELELLAGLVREHGLGTVDVLARLSGFEADTALGAGTRVLSRRSRFGTPVAEADALWDALERHADVVRLTGLAYHLDTTGLEEKARALERCVLLMDECRARGFAPRAVDIGGGFGVGYVEDAAEWERWTTALTEAVLGTRPPLTWRGHGYGLRNEGGTVRGSAALYPAHRPVAGPGYLDELLTRPAPALGRSPATLLLEHLHDLHIEPGRALVDQCGLSLARVLDVRPAEDGRHLVRLGMNAGDVSLEEHGVLVDPVLLPRAPAGGPEEPAGVYLVGNLCLEADLITRRLVFLPRLPRAGDALAFVNTAGYAMDFHAHRAQRQPVARTVAAVREGGSWRWCLDEDYWPISHPGGVSS</sequence>
<feature type="domain" description="Orn/DAP/Arg decarboxylase 2 N-terminal" evidence="3">
    <location>
        <begin position="57"/>
        <end position="268"/>
    </location>
</feature>
<evidence type="ECO:0000259" key="3">
    <source>
        <dbReference type="Pfam" id="PF02784"/>
    </source>
</evidence>
<dbReference type="InterPro" id="IPR022644">
    <property type="entry name" value="De-COase2_N"/>
</dbReference>
<keyword evidence="2" id="KW-0663">Pyridoxal phosphate</keyword>
<dbReference type="SUPFAM" id="SSF51419">
    <property type="entry name" value="PLP-binding barrel"/>
    <property type="match status" value="1"/>
</dbReference>
<protein>
    <submittedName>
        <fullName evidence="4">Diaminopimelate decarboxylase</fullName>
        <ecNumber evidence="4">4.1.1.20</ecNumber>
    </submittedName>
</protein>
<dbReference type="CDD" id="cd06842">
    <property type="entry name" value="PLPDE_III_Y4yA_like"/>
    <property type="match status" value="1"/>
</dbReference>
<dbReference type="InterPro" id="IPR000183">
    <property type="entry name" value="Orn/DAP/Arg_de-COase"/>
</dbReference>
<accession>A0ABT9L8R2</accession>
<proteinExistence type="predicted"/>
<keyword evidence="4" id="KW-0456">Lyase</keyword>
<evidence type="ECO:0000256" key="1">
    <source>
        <dbReference type="ARBA" id="ARBA00001933"/>
    </source>
</evidence>
<evidence type="ECO:0000313" key="4">
    <source>
        <dbReference type="EMBL" id="MDP9680102.1"/>
    </source>
</evidence>
<dbReference type="PRINTS" id="PR01179">
    <property type="entry name" value="ODADCRBXLASE"/>
</dbReference>
<dbReference type="GO" id="GO:0008836">
    <property type="term" value="F:diaminopimelate decarboxylase activity"/>
    <property type="evidence" value="ECO:0007669"/>
    <property type="project" value="UniProtKB-EC"/>
</dbReference>
<dbReference type="PANTHER" id="PTHR43727:SF2">
    <property type="entry name" value="GROUP IV DECARBOXYLASE"/>
    <property type="match status" value="1"/>
</dbReference>
<organism evidence="4 5">
    <name type="scientific">Streptomyces griseoviridis</name>
    <dbReference type="NCBI Taxonomy" id="45398"/>
    <lineage>
        <taxon>Bacteria</taxon>
        <taxon>Bacillati</taxon>
        <taxon>Actinomycetota</taxon>
        <taxon>Actinomycetes</taxon>
        <taxon>Kitasatosporales</taxon>
        <taxon>Streptomycetaceae</taxon>
        <taxon>Streptomyces</taxon>
    </lineage>
</organism>
<evidence type="ECO:0000313" key="5">
    <source>
        <dbReference type="Proteomes" id="UP001231675"/>
    </source>
</evidence>
<dbReference type="Gene3D" id="2.40.37.10">
    <property type="entry name" value="Lyase, Ornithine Decarboxylase, Chain A, domain 1"/>
    <property type="match status" value="1"/>
</dbReference>
<dbReference type="EC" id="4.1.1.20" evidence="4"/>
<gene>
    <name evidence="4" type="ORF">J2S47_000604</name>
</gene>
<dbReference type="InterPro" id="IPR029066">
    <property type="entry name" value="PLP-binding_barrel"/>
</dbReference>
<dbReference type="Gene3D" id="3.20.20.10">
    <property type="entry name" value="Alanine racemase"/>
    <property type="match status" value="1"/>
</dbReference>
<dbReference type="Proteomes" id="UP001231675">
    <property type="component" value="Unassembled WGS sequence"/>
</dbReference>